<keyword evidence="3" id="KW-1185">Reference proteome</keyword>
<accession>A0A5E4R350</accession>
<reference evidence="2 3" key="1">
    <citation type="submission" date="2017-07" db="EMBL/GenBank/DDBJ databases">
        <authorList>
            <person name="Talla V."/>
            <person name="Backstrom N."/>
        </authorList>
    </citation>
    <scope>NUCLEOTIDE SEQUENCE [LARGE SCALE GENOMIC DNA]</scope>
</reference>
<dbReference type="EMBL" id="FZQP02006915">
    <property type="protein sequence ID" value="VVD04951.1"/>
    <property type="molecule type" value="Genomic_DNA"/>
</dbReference>
<evidence type="ECO:0000313" key="2">
    <source>
        <dbReference type="EMBL" id="VVD04951.1"/>
    </source>
</evidence>
<name>A0A5E4R350_9NEOP</name>
<sequence length="94" mass="10402">MSKFLVRFLNTRVATNQKKKKCITGSVGYPLTPGRGPTPNEGRRSPRPAPPPRVTPINSLTTEVVQISHLTSETSRIKISSYEVHQVSKEESLS</sequence>
<organism evidence="2 3">
    <name type="scientific">Leptidea sinapis</name>
    <dbReference type="NCBI Taxonomy" id="189913"/>
    <lineage>
        <taxon>Eukaryota</taxon>
        <taxon>Metazoa</taxon>
        <taxon>Ecdysozoa</taxon>
        <taxon>Arthropoda</taxon>
        <taxon>Hexapoda</taxon>
        <taxon>Insecta</taxon>
        <taxon>Pterygota</taxon>
        <taxon>Neoptera</taxon>
        <taxon>Endopterygota</taxon>
        <taxon>Lepidoptera</taxon>
        <taxon>Glossata</taxon>
        <taxon>Ditrysia</taxon>
        <taxon>Papilionoidea</taxon>
        <taxon>Pieridae</taxon>
        <taxon>Dismorphiinae</taxon>
        <taxon>Leptidea</taxon>
    </lineage>
</organism>
<protein>
    <submittedName>
        <fullName evidence="2">Uncharacterized protein</fullName>
    </submittedName>
</protein>
<gene>
    <name evidence="2" type="ORF">LSINAPIS_LOCUS14597</name>
</gene>
<feature type="region of interest" description="Disordered" evidence="1">
    <location>
        <begin position="24"/>
        <end position="60"/>
    </location>
</feature>
<proteinExistence type="predicted"/>
<dbReference type="AlphaFoldDB" id="A0A5E4R350"/>
<evidence type="ECO:0000256" key="1">
    <source>
        <dbReference type="SAM" id="MobiDB-lite"/>
    </source>
</evidence>
<evidence type="ECO:0000313" key="3">
    <source>
        <dbReference type="Proteomes" id="UP000324832"/>
    </source>
</evidence>
<dbReference type="Proteomes" id="UP000324832">
    <property type="component" value="Unassembled WGS sequence"/>
</dbReference>